<feature type="transmembrane region" description="Helical" evidence="5">
    <location>
        <begin position="433"/>
        <end position="451"/>
    </location>
</feature>
<evidence type="ECO:0000256" key="5">
    <source>
        <dbReference type="SAM" id="Phobius"/>
    </source>
</evidence>
<dbReference type="RefSeq" id="XP_033386001.1">
    <property type="nucleotide sequence ID" value="XM_033525029.1"/>
</dbReference>
<organism evidence="6 7">
    <name type="scientific">Aaosphaeria arxii CBS 175.79</name>
    <dbReference type="NCBI Taxonomy" id="1450172"/>
    <lineage>
        <taxon>Eukaryota</taxon>
        <taxon>Fungi</taxon>
        <taxon>Dikarya</taxon>
        <taxon>Ascomycota</taxon>
        <taxon>Pezizomycotina</taxon>
        <taxon>Dothideomycetes</taxon>
        <taxon>Pleosporomycetidae</taxon>
        <taxon>Pleosporales</taxon>
        <taxon>Pleosporales incertae sedis</taxon>
        <taxon>Aaosphaeria</taxon>
    </lineage>
</organism>
<proteinExistence type="predicted"/>
<reference evidence="6" key="1">
    <citation type="journal article" date="2020" name="Stud. Mycol.">
        <title>101 Dothideomycetes genomes: a test case for predicting lifestyles and emergence of pathogens.</title>
        <authorList>
            <person name="Haridas S."/>
            <person name="Albert R."/>
            <person name="Binder M."/>
            <person name="Bloem J."/>
            <person name="Labutti K."/>
            <person name="Salamov A."/>
            <person name="Andreopoulos B."/>
            <person name="Baker S."/>
            <person name="Barry K."/>
            <person name="Bills G."/>
            <person name="Bluhm B."/>
            <person name="Cannon C."/>
            <person name="Castanera R."/>
            <person name="Culley D."/>
            <person name="Daum C."/>
            <person name="Ezra D."/>
            <person name="Gonzalez J."/>
            <person name="Henrissat B."/>
            <person name="Kuo A."/>
            <person name="Liang C."/>
            <person name="Lipzen A."/>
            <person name="Lutzoni F."/>
            <person name="Magnuson J."/>
            <person name="Mondo S."/>
            <person name="Nolan M."/>
            <person name="Ohm R."/>
            <person name="Pangilinan J."/>
            <person name="Park H.-J."/>
            <person name="Ramirez L."/>
            <person name="Alfaro M."/>
            <person name="Sun H."/>
            <person name="Tritt A."/>
            <person name="Yoshinaga Y."/>
            <person name="Zwiers L.-H."/>
            <person name="Turgeon B."/>
            <person name="Goodwin S."/>
            <person name="Spatafora J."/>
            <person name="Crous P."/>
            <person name="Grigoriev I."/>
        </authorList>
    </citation>
    <scope>NUCLEOTIDE SEQUENCE</scope>
    <source>
        <strain evidence="6">CBS 175.79</strain>
    </source>
</reference>
<feature type="transmembrane region" description="Helical" evidence="5">
    <location>
        <begin position="457"/>
        <end position="476"/>
    </location>
</feature>
<dbReference type="GO" id="GO:0022857">
    <property type="term" value="F:transmembrane transporter activity"/>
    <property type="evidence" value="ECO:0007669"/>
    <property type="project" value="TreeGrafter"/>
</dbReference>
<feature type="transmembrane region" description="Helical" evidence="5">
    <location>
        <begin position="143"/>
        <end position="163"/>
    </location>
</feature>
<name>A0A6A5XWX6_9PLEO</name>
<comment type="subcellular location">
    <subcellularLocation>
        <location evidence="1">Membrane</location>
        <topology evidence="1">Multi-pass membrane protein</topology>
    </subcellularLocation>
</comment>
<dbReference type="AlphaFoldDB" id="A0A6A5XWX6"/>
<dbReference type="PANTHER" id="PTHR23502">
    <property type="entry name" value="MAJOR FACILITATOR SUPERFAMILY"/>
    <property type="match status" value="1"/>
</dbReference>
<keyword evidence="2 5" id="KW-0812">Transmembrane</keyword>
<feature type="transmembrane region" description="Helical" evidence="5">
    <location>
        <begin position="76"/>
        <end position="95"/>
    </location>
</feature>
<evidence type="ECO:0000256" key="3">
    <source>
        <dbReference type="ARBA" id="ARBA00022989"/>
    </source>
</evidence>
<evidence type="ECO:0000256" key="1">
    <source>
        <dbReference type="ARBA" id="ARBA00004141"/>
    </source>
</evidence>
<feature type="transmembrane region" description="Helical" evidence="5">
    <location>
        <begin position="560"/>
        <end position="579"/>
    </location>
</feature>
<feature type="transmembrane region" description="Helical" evidence="5">
    <location>
        <begin position="263"/>
        <end position="281"/>
    </location>
</feature>
<feature type="transmembrane region" description="Helical" evidence="5">
    <location>
        <begin position="381"/>
        <end position="398"/>
    </location>
</feature>
<keyword evidence="3 5" id="KW-1133">Transmembrane helix</keyword>
<dbReference type="SUPFAM" id="SSF103473">
    <property type="entry name" value="MFS general substrate transporter"/>
    <property type="match status" value="1"/>
</dbReference>
<dbReference type="GeneID" id="54282426"/>
<evidence type="ECO:0000313" key="7">
    <source>
        <dbReference type="Proteomes" id="UP000799778"/>
    </source>
</evidence>
<dbReference type="PANTHER" id="PTHR23502:SF76">
    <property type="entry name" value="POLYAMINE TRANSPORT PROTEIN"/>
    <property type="match status" value="1"/>
</dbReference>
<feature type="transmembrane region" description="Helical" evidence="5">
    <location>
        <begin position="115"/>
        <end position="136"/>
    </location>
</feature>
<dbReference type="InterPro" id="IPR036259">
    <property type="entry name" value="MFS_trans_sf"/>
</dbReference>
<feature type="transmembrane region" description="Helical" evidence="5">
    <location>
        <begin position="344"/>
        <end position="369"/>
    </location>
</feature>
<keyword evidence="7" id="KW-1185">Reference proteome</keyword>
<evidence type="ECO:0000313" key="6">
    <source>
        <dbReference type="EMBL" id="KAF2017662.1"/>
    </source>
</evidence>
<evidence type="ECO:0000256" key="4">
    <source>
        <dbReference type="ARBA" id="ARBA00023136"/>
    </source>
</evidence>
<dbReference type="OrthoDB" id="10250282at2759"/>
<gene>
    <name evidence="6" type="ORF">BU24DRAFT_389105</name>
</gene>
<evidence type="ECO:0000256" key="2">
    <source>
        <dbReference type="ARBA" id="ARBA00022692"/>
    </source>
</evidence>
<dbReference type="Proteomes" id="UP000799778">
    <property type="component" value="Unassembled WGS sequence"/>
</dbReference>
<accession>A0A6A5XWX6</accession>
<feature type="transmembrane region" description="Helical" evidence="5">
    <location>
        <begin position="183"/>
        <end position="207"/>
    </location>
</feature>
<keyword evidence="4 5" id="KW-0472">Membrane</keyword>
<protein>
    <submittedName>
        <fullName evidence="6">MFS general substrate transporter</fullName>
    </submittedName>
</protein>
<dbReference type="EMBL" id="ML978068">
    <property type="protein sequence ID" value="KAF2017662.1"/>
    <property type="molecule type" value="Genomic_DNA"/>
</dbReference>
<dbReference type="GO" id="GO:0005886">
    <property type="term" value="C:plasma membrane"/>
    <property type="evidence" value="ECO:0007669"/>
    <property type="project" value="TreeGrafter"/>
</dbReference>
<sequence>MRKHLHWPDKTGPLFCECHCKCFRAWASRNSDTLTPAHHCYVKVPYEQHVQGHKGICLHGVPQQVARNWKPSRKRITATIACMNTSLIGILVGIYAGEVPRIQYVLADEAHHALIGNVALYLGLALSTFTFWPLPLLHGRKPYVLTAMALALPLQFPQAMVLSTKRSPKYAGFRASLLLSRGISGLVLGFANANFVTVLLDLFGASLQSKHPHQEVPNAADLRKHGGGLGLWLGIWSWCWIGTLAIGFQIGASIIQNHTPDRGFYVTIIINALALVLNILASETRRSKNRRSVVEVYDRRYNILTRCVVRGEVRLHLSTRGPRHFIDELYAGMRLSFMMCCQKGFFILAIYLGWIYGQIILVIMLLGALLSREYKWKPHQIGFGVMSVAIGALLAIPLTKANVFNGKRASLLLTSRKLLGNQVTWTSHSVRRAFFIALLPILGLGFSVSCGGPTTPFVIPILFAGAIGFASVLAVAECYGLIMETFDVCDLPLGMQIPHLMKSHSSTTQDGNRQSAYSSFPRVTAGIFVSQTFAFVGAAVATAVGGILSRRISTQLCTGIMAGILLLLTIFLIAVLWRFRDVRVISSHTSKAKSETTFSQTTTMAHNGWEDVMSGSPPRRIRRMNILEMGALSRWTEIRRLNYLIRPKEEKRRWVG</sequence>
<feature type="transmembrane region" description="Helical" evidence="5">
    <location>
        <begin position="523"/>
        <end position="548"/>
    </location>
</feature>
<feature type="transmembrane region" description="Helical" evidence="5">
    <location>
        <begin position="228"/>
        <end position="251"/>
    </location>
</feature>
<dbReference type="Gene3D" id="1.20.1250.20">
    <property type="entry name" value="MFS general substrate transporter like domains"/>
    <property type="match status" value="1"/>
</dbReference>